<sequence length="65" mass="6921">MEQLRSRPGLIGDGQYFLPKGQRVKTPEGSGEVVELIGDKVVIKLDNGSSTTFPADKVEDDSSAG</sequence>
<comment type="caution">
    <text evidence="1">The sequence shown here is derived from an EMBL/GenBank/DDBJ whole genome shotgun (WGS) entry which is preliminary data.</text>
</comment>
<accession>A0ABR6PD97</accession>
<gene>
    <name evidence="1" type="ORF">HDF23_000456</name>
</gene>
<keyword evidence="2" id="KW-1185">Reference proteome</keyword>
<protein>
    <submittedName>
        <fullName evidence="1">Uncharacterized protein</fullName>
    </submittedName>
</protein>
<evidence type="ECO:0000313" key="1">
    <source>
        <dbReference type="EMBL" id="MBB6107726.1"/>
    </source>
</evidence>
<evidence type="ECO:0000313" key="2">
    <source>
        <dbReference type="Proteomes" id="UP000541583"/>
    </source>
</evidence>
<dbReference type="Proteomes" id="UP000541583">
    <property type="component" value="Unassembled WGS sequence"/>
</dbReference>
<reference evidence="1 2" key="1">
    <citation type="submission" date="2020-08" db="EMBL/GenBank/DDBJ databases">
        <title>Genomic Encyclopedia of Type Strains, Phase IV (KMG-V): Genome sequencing to study the core and pangenomes of soil and plant-associated prokaryotes.</title>
        <authorList>
            <person name="Whitman W."/>
        </authorList>
    </citation>
    <scope>NUCLEOTIDE SEQUENCE [LARGE SCALE GENOMIC DNA]</scope>
    <source>
        <strain evidence="1 2">ANJLi2</strain>
    </source>
</reference>
<name>A0ABR6PD97_9SPHI</name>
<dbReference type="RefSeq" id="WP_139332163.1">
    <property type="nucleotide sequence ID" value="NZ_FTMG01000001.1"/>
</dbReference>
<dbReference type="EMBL" id="JACHCB010000001">
    <property type="protein sequence ID" value="MBB6107726.1"/>
    <property type="molecule type" value="Genomic_DNA"/>
</dbReference>
<organism evidence="1 2">
    <name type="scientific">Mucilaginibacter lappiensis</name>
    <dbReference type="NCBI Taxonomy" id="354630"/>
    <lineage>
        <taxon>Bacteria</taxon>
        <taxon>Pseudomonadati</taxon>
        <taxon>Bacteroidota</taxon>
        <taxon>Sphingobacteriia</taxon>
        <taxon>Sphingobacteriales</taxon>
        <taxon>Sphingobacteriaceae</taxon>
        <taxon>Mucilaginibacter</taxon>
    </lineage>
</organism>
<proteinExistence type="predicted"/>